<gene>
    <name evidence="7" type="ORF">Ciccas_013071</name>
</gene>
<evidence type="ECO:0000256" key="4">
    <source>
        <dbReference type="ARBA" id="ARBA00023136"/>
    </source>
</evidence>
<feature type="domain" description="G-protein coupled receptors family 1 profile" evidence="6">
    <location>
        <begin position="1"/>
        <end position="100"/>
    </location>
</feature>
<evidence type="ECO:0000313" key="7">
    <source>
        <dbReference type="EMBL" id="KAL3308399.1"/>
    </source>
</evidence>
<keyword evidence="4 5" id="KW-0472">Membrane</keyword>
<comment type="subcellular location">
    <subcellularLocation>
        <location evidence="1">Membrane</location>
    </subcellularLocation>
</comment>
<comment type="caution">
    <text evidence="7">The sequence shown here is derived from an EMBL/GenBank/DDBJ whole genome shotgun (WGS) entry which is preliminary data.</text>
</comment>
<keyword evidence="8" id="KW-1185">Reference proteome</keyword>
<evidence type="ECO:0000256" key="5">
    <source>
        <dbReference type="SAM" id="Phobius"/>
    </source>
</evidence>
<evidence type="ECO:0000259" key="6">
    <source>
        <dbReference type="PROSITE" id="PS50262"/>
    </source>
</evidence>
<feature type="transmembrane region" description="Helical" evidence="5">
    <location>
        <begin position="51"/>
        <end position="71"/>
    </location>
</feature>
<keyword evidence="2 5" id="KW-0812">Transmembrane</keyword>
<keyword evidence="3 5" id="KW-1133">Transmembrane helix</keyword>
<proteinExistence type="predicted"/>
<evidence type="ECO:0000256" key="1">
    <source>
        <dbReference type="ARBA" id="ARBA00004370"/>
    </source>
</evidence>
<dbReference type="GO" id="GO:0016020">
    <property type="term" value="C:membrane"/>
    <property type="evidence" value="ECO:0007669"/>
    <property type="project" value="UniProtKB-SubCell"/>
</dbReference>
<dbReference type="Gene3D" id="1.20.1070.10">
    <property type="entry name" value="Rhodopsin 7-helix transmembrane proteins"/>
    <property type="match status" value="1"/>
</dbReference>
<dbReference type="AlphaFoldDB" id="A0ABD2PLN4"/>
<name>A0ABD2PLN4_9PLAT</name>
<evidence type="ECO:0000256" key="3">
    <source>
        <dbReference type="ARBA" id="ARBA00022989"/>
    </source>
</evidence>
<sequence length="100" mass="11363">MALSTVDLLVLILYVFPFWILRGGHIILENTFPNFSSVSTIFSYKFFCKGYGYFAGLLRLLSVWLLVLFTVERYIGEPLSNFQPCPINKSQLAGFLTAVD</sequence>
<accession>A0ABD2PLN4</accession>
<evidence type="ECO:0000313" key="8">
    <source>
        <dbReference type="Proteomes" id="UP001626550"/>
    </source>
</evidence>
<feature type="transmembrane region" description="Helical" evidence="5">
    <location>
        <begin position="7"/>
        <end position="28"/>
    </location>
</feature>
<dbReference type="Proteomes" id="UP001626550">
    <property type="component" value="Unassembled WGS sequence"/>
</dbReference>
<evidence type="ECO:0000256" key="2">
    <source>
        <dbReference type="ARBA" id="ARBA00022692"/>
    </source>
</evidence>
<dbReference type="InterPro" id="IPR017452">
    <property type="entry name" value="GPCR_Rhodpsn_7TM"/>
</dbReference>
<dbReference type="PROSITE" id="PS50262">
    <property type="entry name" value="G_PROTEIN_RECEP_F1_2"/>
    <property type="match status" value="1"/>
</dbReference>
<organism evidence="7 8">
    <name type="scientific">Cichlidogyrus casuarinus</name>
    <dbReference type="NCBI Taxonomy" id="1844966"/>
    <lineage>
        <taxon>Eukaryota</taxon>
        <taxon>Metazoa</taxon>
        <taxon>Spiralia</taxon>
        <taxon>Lophotrochozoa</taxon>
        <taxon>Platyhelminthes</taxon>
        <taxon>Monogenea</taxon>
        <taxon>Monopisthocotylea</taxon>
        <taxon>Dactylogyridea</taxon>
        <taxon>Ancyrocephalidae</taxon>
        <taxon>Cichlidogyrus</taxon>
    </lineage>
</organism>
<dbReference type="EMBL" id="JBJKFK010005302">
    <property type="protein sequence ID" value="KAL3308399.1"/>
    <property type="molecule type" value="Genomic_DNA"/>
</dbReference>
<protein>
    <recommendedName>
        <fullName evidence="6">G-protein coupled receptors family 1 profile domain-containing protein</fullName>
    </recommendedName>
</protein>
<reference evidence="7 8" key="1">
    <citation type="submission" date="2024-11" db="EMBL/GenBank/DDBJ databases">
        <title>Adaptive evolution of stress response genes in parasites aligns with host niche diversity.</title>
        <authorList>
            <person name="Hahn C."/>
            <person name="Resl P."/>
        </authorList>
    </citation>
    <scope>NUCLEOTIDE SEQUENCE [LARGE SCALE GENOMIC DNA]</scope>
    <source>
        <strain evidence="7">EGGRZ-B1_66</strain>
        <tissue evidence="7">Body</tissue>
    </source>
</reference>